<dbReference type="InterPro" id="IPR050237">
    <property type="entry name" value="ATP-dep_AMP-bd_enzyme"/>
</dbReference>
<dbReference type="InterPro" id="IPR042099">
    <property type="entry name" value="ANL_N_sf"/>
</dbReference>
<organism evidence="3 4">
    <name type="scientific">Pseudaeromonas paramecii</name>
    <dbReference type="NCBI Taxonomy" id="2138166"/>
    <lineage>
        <taxon>Bacteria</taxon>
        <taxon>Pseudomonadati</taxon>
        <taxon>Pseudomonadota</taxon>
        <taxon>Gammaproteobacteria</taxon>
        <taxon>Aeromonadales</taxon>
        <taxon>Aeromonadaceae</taxon>
        <taxon>Pseudaeromonas</taxon>
    </lineage>
</organism>
<dbReference type="SUPFAM" id="SSF56801">
    <property type="entry name" value="Acetyl-CoA synthetase-like"/>
    <property type="match status" value="1"/>
</dbReference>
<keyword evidence="1" id="KW-0436">Ligase</keyword>
<feature type="domain" description="AMP-dependent synthetase/ligase" evidence="2">
    <location>
        <begin position="9"/>
        <end position="110"/>
    </location>
</feature>
<accession>A0ABP8PU22</accession>
<reference evidence="4" key="1">
    <citation type="journal article" date="2019" name="Int. J. Syst. Evol. Microbiol.">
        <title>The Global Catalogue of Microorganisms (GCM) 10K type strain sequencing project: providing services to taxonomists for standard genome sequencing and annotation.</title>
        <authorList>
            <consortium name="The Broad Institute Genomics Platform"/>
            <consortium name="The Broad Institute Genome Sequencing Center for Infectious Disease"/>
            <person name="Wu L."/>
            <person name="Ma J."/>
        </authorList>
    </citation>
    <scope>NUCLEOTIDE SEQUENCE [LARGE SCALE GENOMIC DNA]</scope>
    <source>
        <strain evidence="4">JCM 32226</strain>
    </source>
</reference>
<sequence length="487" mass="51288">MKGLWQQLANWAQTRPSATALVSPAGQLDFAGLWQAIEAGAERCRALAVAGRPLALAGDNSVGWVLADLACARAQVPCVPIPPFFSPLQREHLLRDSGASGLLVAETLTWQHQPLPSTPMPSLPAGSLKVTYTSGTTGTPKGICLGAEQQLATTQALAQRLGQVSGRRHLCTMPLAVLLENLAGVYLPLYLGRQVQLQSLASLGLGDLARPDPHAFVTALAQSGADSLILLPATLSWLVAGVEQQPELAKPWSMLAVGGGKSSVPLLQRARALGLPVCEGYGLSEVASVVALDDPAAPVAGTVGQPLPHLAVKIAEDGEIWLGGNGHLGILGVPDSAAPHWQATGDLGQWDDTGRLLVLGRKKSTLVTSLGRNVSPEWLEAELCAIPGVLQAWVYGDEVMGIQALLFAPHWAANPAGLAVQIQHCMARLPAYARLQGWQRTDTPFSAAQGELTSNGRLRRDTLYLTRLNHNRQGAAAVACQGDKETA</sequence>
<evidence type="ECO:0000256" key="1">
    <source>
        <dbReference type="ARBA" id="ARBA00022598"/>
    </source>
</evidence>
<name>A0ABP8PU22_9GAMM</name>
<dbReference type="Gene3D" id="3.40.50.12780">
    <property type="entry name" value="N-terminal domain of ligase-like"/>
    <property type="match status" value="1"/>
</dbReference>
<dbReference type="InterPro" id="IPR020845">
    <property type="entry name" value="AMP-binding_CS"/>
</dbReference>
<dbReference type="PANTHER" id="PTHR43767">
    <property type="entry name" value="LONG-CHAIN-FATTY-ACID--COA LIGASE"/>
    <property type="match status" value="1"/>
</dbReference>
<dbReference type="Pfam" id="PF00501">
    <property type="entry name" value="AMP-binding"/>
    <property type="match status" value="2"/>
</dbReference>
<dbReference type="Proteomes" id="UP001501321">
    <property type="component" value="Unassembled WGS sequence"/>
</dbReference>
<gene>
    <name evidence="3" type="ORF">GCM10023095_00710</name>
</gene>
<feature type="domain" description="AMP-dependent synthetase/ligase" evidence="2">
    <location>
        <begin position="130"/>
        <end position="321"/>
    </location>
</feature>
<proteinExistence type="predicted"/>
<comment type="caution">
    <text evidence="3">The sequence shown here is derived from an EMBL/GenBank/DDBJ whole genome shotgun (WGS) entry which is preliminary data.</text>
</comment>
<dbReference type="InterPro" id="IPR000873">
    <property type="entry name" value="AMP-dep_synth/lig_dom"/>
</dbReference>
<dbReference type="EMBL" id="BAABFC010000001">
    <property type="protein sequence ID" value="GAA4492358.1"/>
    <property type="molecule type" value="Genomic_DNA"/>
</dbReference>
<dbReference type="PANTHER" id="PTHR43767:SF8">
    <property type="entry name" value="LONG-CHAIN-FATTY-ACID--COA LIGASE"/>
    <property type="match status" value="1"/>
</dbReference>
<evidence type="ECO:0000313" key="4">
    <source>
        <dbReference type="Proteomes" id="UP001501321"/>
    </source>
</evidence>
<keyword evidence="4" id="KW-1185">Reference proteome</keyword>
<protein>
    <submittedName>
        <fullName evidence="3">AMP-dependent synthetase/ligase</fullName>
    </submittedName>
</protein>
<evidence type="ECO:0000313" key="3">
    <source>
        <dbReference type="EMBL" id="GAA4492358.1"/>
    </source>
</evidence>
<evidence type="ECO:0000259" key="2">
    <source>
        <dbReference type="Pfam" id="PF00501"/>
    </source>
</evidence>
<dbReference type="RefSeq" id="WP_345008917.1">
    <property type="nucleotide sequence ID" value="NZ_BAABFC010000001.1"/>
</dbReference>
<dbReference type="PROSITE" id="PS00455">
    <property type="entry name" value="AMP_BINDING"/>
    <property type="match status" value="1"/>
</dbReference>